<dbReference type="CDD" id="cd00144">
    <property type="entry name" value="MPP_PPP_family"/>
    <property type="match status" value="1"/>
</dbReference>
<dbReference type="AlphaFoldDB" id="A0A0N5CVA0"/>
<dbReference type="Gene3D" id="3.60.21.10">
    <property type="match status" value="1"/>
</dbReference>
<evidence type="ECO:0000313" key="2">
    <source>
        <dbReference type="EMBL" id="VDN01296.1"/>
    </source>
</evidence>
<dbReference type="InterPro" id="IPR006186">
    <property type="entry name" value="Ser/Thr-sp_prot-phosphatase"/>
</dbReference>
<dbReference type="PRINTS" id="PR00114">
    <property type="entry name" value="STPHPHTASE"/>
</dbReference>
<evidence type="ECO:0000259" key="1">
    <source>
        <dbReference type="SMART" id="SM00156"/>
    </source>
</evidence>
<dbReference type="GO" id="GO:0005634">
    <property type="term" value="C:nucleus"/>
    <property type="evidence" value="ECO:0007669"/>
    <property type="project" value="TreeGrafter"/>
</dbReference>
<organism evidence="4">
    <name type="scientific">Thelazia callipaeda</name>
    <name type="common">Oriental eyeworm</name>
    <name type="synonym">Parasitic nematode</name>
    <dbReference type="NCBI Taxonomy" id="103827"/>
    <lineage>
        <taxon>Eukaryota</taxon>
        <taxon>Metazoa</taxon>
        <taxon>Ecdysozoa</taxon>
        <taxon>Nematoda</taxon>
        <taxon>Chromadorea</taxon>
        <taxon>Rhabditida</taxon>
        <taxon>Spirurina</taxon>
        <taxon>Spiruromorpha</taxon>
        <taxon>Thelazioidea</taxon>
        <taxon>Thelaziidae</taxon>
        <taxon>Thelazia</taxon>
    </lineage>
</organism>
<proteinExistence type="predicted"/>
<dbReference type="InterPro" id="IPR050341">
    <property type="entry name" value="PP1_catalytic_subunit"/>
</dbReference>
<sequence length="429" mass="48905">MVDSLRQCGTLEYIHNSERVAIFGDLHGSLYDLFRRLKDAGWPTEKTLIFLGDYIDHGKVSFRITLPQTCIYVTWQSNTVNQCYANEENESGLVQNIENYYASADTKLITVNSNFVFDHLPLAVILSDQVLLCHGGISQYLKSRNDIAQIPRTLAPELNLLHSSIMTDISWADPYKEINGSKYKPSGRVVSYYFNRRALKEKLRVLNCRALIRGHEANASFRWFMLYYIHSSSAAGDEYCAAAILLVDFDKTTNLLRGSVVYHSTKGNLEHLREKLAANFARVSYSMDNHSFFIGTAEIISENVFNQNLHPLVSFKFMDGVAAAIFKWQRFISHFDLFMTTHQDTTGYVINNSNRSIINASLLFNEYRTGNHSIQLEKGFFDDMDAVSRNNNINDLHKAAALVYPKFLNVLIKQRINLNAIITSIIDTD</sequence>
<dbReference type="OrthoDB" id="5791836at2759"/>
<dbReference type="Pfam" id="PF00149">
    <property type="entry name" value="Metallophos"/>
    <property type="match status" value="1"/>
</dbReference>
<dbReference type="PANTHER" id="PTHR11668:SF491">
    <property type="entry name" value="SERINE_THREONINE-PROTEIN PHOSPHATASE"/>
    <property type="match status" value="1"/>
</dbReference>
<feature type="domain" description="Serine/threonine specific protein phosphatases" evidence="1">
    <location>
        <begin position="3"/>
        <end position="262"/>
    </location>
</feature>
<dbReference type="STRING" id="103827.A0A0N5CVA0"/>
<evidence type="ECO:0000313" key="4">
    <source>
        <dbReference type="WBParaSite" id="TCLT_0000422901-mRNA-1"/>
    </source>
</evidence>
<dbReference type="OMA" id="FFICHKT"/>
<dbReference type="WBParaSite" id="TCLT_0000422901-mRNA-1">
    <property type="protein sequence ID" value="TCLT_0000422901-mRNA-1"/>
    <property type="gene ID" value="TCLT_0000422901"/>
</dbReference>
<reference evidence="4" key="1">
    <citation type="submission" date="2017-02" db="UniProtKB">
        <authorList>
            <consortium name="WormBaseParasite"/>
        </authorList>
    </citation>
    <scope>IDENTIFICATION</scope>
</reference>
<dbReference type="SMART" id="SM00156">
    <property type="entry name" value="PP2Ac"/>
    <property type="match status" value="1"/>
</dbReference>
<accession>A0A0N5CVA0</accession>
<gene>
    <name evidence="2" type="ORF">TCLT_LOCUS4218</name>
</gene>
<keyword evidence="3" id="KW-1185">Reference proteome</keyword>
<name>A0A0N5CVA0_THECL</name>
<dbReference type="PANTHER" id="PTHR11668">
    <property type="entry name" value="SERINE/THREONINE PROTEIN PHOSPHATASE"/>
    <property type="match status" value="1"/>
</dbReference>
<dbReference type="SUPFAM" id="SSF56300">
    <property type="entry name" value="Metallo-dependent phosphatases"/>
    <property type="match status" value="1"/>
</dbReference>
<dbReference type="InterPro" id="IPR029052">
    <property type="entry name" value="Metallo-depent_PP-like"/>
</dbReference>
<dbReference type="GO" id="GO:0005737">
    <property type="term" value="C:cytoplasm"/>
    <property type="evidence" value="ECO:0007669"/>
    <property type="project" value="TreeGrafter"/>
</dbReference>
<dbReference type="InterPro" id="IPR004843">
    <property type="entry name" value="Calcineurin-like_PHP"/>
</dbReference>
<dbReference type="Proteomes" id="UP000276776">
    <property type="component" value="Unassembled WGS sequence"/>
</dbReference>
<evidence type="ECO:0000313" key="3">
    <source>
        <dbReference type="Proteomes" id="UP000276776"/>
    </source>
</evidence>
<dbReference type="GO" id="GO:0004722">
    <property type="term" value="F:protein serine/threonine phosphatase activity"/>
    <property type="evidence" value="ECO:0007669"/>
    <property type="project" value="TreeGrafter"/>
</dbReference>
<protein>
    <submittedName>
        <fullName evidence="4">SER_THR_PHOSPHATASE domain-containing protein</fullName>
    </submittedName>
</protein>
<dbReference type="EMBL" id="UYYF01004280">
    <property type="protein sequence ID" value="VDN01296.1"/>
    <property type="molecule type" value="Genomic_DNA"/>
</dbReference>
<reference evidence="2 3" key="2">
    <citation type="submission" date="2018-11" db="EMBL/GenBank/DDBJ databases">
        <authorList>
            <consortium name="Pathogen Informatics"/>
        </authorList>
    </citation>
    <scope>NUCLEOTIDE SEQUENCE [LARGE SCALE GENOMIC DNA]</scope>
</reference>